<feature type="compositionally biased region" description="Low complexity" evidence="13">
    <location>
        <begin position="338"/>
        <end position="361"/>
    </location>
</feature>
<feature type="domain" description="ABC transporter" evidence="14">
    <location>
        <begin position="6"/>
        <end position="257"/>
    </location>
</feature>
<reference evidence="15 16" key="1">
    <citation type="submission" date="2020-06" db="EMBL/GenBank/DDBJ databases">
        <title>NJ-3-1, isolated from saline soil.</title>
        <authorList>
            <person name="Cui H.L."/>
            <person name="Shi X."/>
        </authorList>
    </citation>
    <scope>NUCLEOTIDE SEQUENCE [LARGE SCALE GENOMIC DNA]</scope>
    <source>
        <strain evidence="15 16">NJ-3-1</strain>
        <plasmid evidence="15 16">unnamed1</plasmid>
    </source>
</reference>
<evidence type="ECO:0000256" key="3">
    <source>
        <dbReference type="ARBA" id="ARBA00022475"/>
    </source>
</evidence>
<feature type="region of interest" description="Disordered" evidence="13">
    <location>
        <begin position="261"/>
        <end position="287"/>
    </location>
</feature>
<name>A0A7D5LE67_9EURY</name>
<evidence type="ECO:0000256" key="5">
    <source>
        <dbReference type="ARBA" id="ARBA00022840"/>
    </source>
</evidence>
<dbReference type="InterPro" id="IPR013563">
    <property type="entry name" value="Oligopep_ABC_C"/>
</dbReference>
<feature type="region of interest" description="Disordered" evidence="13">
    <location>
        <begin position="327"/>
        <end position="361"/>
    </location>
</feature>
<dbReference type="RefSeq" id="WP_179270849.1">
    <property type="nucleotide sequence ID" value="NZ_CP058580.1"/>
</dbReference>
<dbReference type="PROSITE" id="PS50893">
    <property type="entry name" value="ABC_TRANSPORTER_2"/>
    <property type="match status" value="1"/>
</dbReference>
<evidence type="ECO:0000256" key="10">
    <source>
        <dbReference type="ARBA" id="ARBA00039098"/>
    </source>
</evidence>
<evidence type="ECO:0000256" key="8">
    <source>
        <dbReference type="ARBA" id="ARBA00023136"/>
    </source>
</evidence>
<dbReference type="Proteomes" id="UP000509626">
    <property type="component" value="Plasmid unnamed1"/>
</dbReference>
<dbReference type="GO" id="GO:0015833">
    <property type="term" value="P:peptide transport"/>
    <property type="evidence" value="ECO:0007669"/>
    <property type="project" value="InterPro"/>
</dbReference>
<dbReference type="EMBL" id="CP058580">
    <property type="protein sequence ID" value="QLG64267.1"/>
    <property type="molecule type" value="Genomic_DNA"/>
</dbReference>
<dbReference type="InterPro" id="IPR003439">
    <property type="entry name" value="ABC_transporter-like_ATP-bd"/>
</dbReference>
<comment type="subunit">
    <text evidence="9">The complex is composed of two ATP-binding proteins (NikD and NikE), two transmembrane proteins (NikB and NikC) and a solute-binding protein (NikA).</text>
</comment>
<sequence length="361" mass="38257">MSDELLDVRNLRTTFGTRDGTVHAVDGLDLSVSPGETVCLVGESGSGKTVTCESITRLLAEPPARVEADRLRFDGEDLLDAPESSLREVRGDGIAYVFQNPQNALDPVYTVRAHVVEALRAHRDVGRERARERAVELLAEVGIPNPRERCAEYPHQFSGGMRQRVLIAMALAADPDVLIADEPTTALDVTTEAAILDLFADLAAELDVGVLLVTHDLGVVYEVADRVIVLYGGKVMETGSAASVFENPTHPYTRGLLASLPGRGDEMRPIEGEPPDPADPPSGCRFHPRCPDAVDACRGGDQPPLHELGRAEGRRVSCVYYDDSVNADPASLDGGGATPSADSSSSGTPASAADDAVGGEP</sequence>
<evidence type="ECO:0000256" key="2">
    <source>
        <dbReference type="ARBA" id="ARBA00022448"/>
    </source>
</evidence>
<dbReference type="KEGG" id="halu:HUG12_21020"/>
<evidence type="ECO:0000256" key="12">
    <source>
        <dbReference type="ARBA" id="ARBA00048610"/>
    </source>
</evidence>
<accession>A0A7D5LE67</accession>
<dbReference type="PROSITE" id="PS00211">
    <property type="entry name" value="ABC_TRANSPORTER_1"/>
    <property type="match status" value="1"/>
</dbReference>
<dbReference type="FunFam" id="3.40.50.300:FF:000016">
    <property type="entry name" value="Oligopeptide ABC transporter ATP-binding component"/>
    <property type="match status" value="1"/>
</dbReference>
<evidence type="ECO:0000256" key="7">
    <source>
        <dbReference type="ARBA" id="ARBA00023065"/>
    </source>
</evidence>
<dbReference type="SUPFAM" id="SSF52540">
    <property type="entry name" value="P-loop containing nucleoside triphosphate hydrolases"/>
    <property type="match status" value="1"/>
</dbReference>
<evidence type="ECO:0000256" key="1">
    <source>
        <dbReference type="ARBA" id="ARBA00004202"/>
    </source>
</evidence>
<dbReference type="AlphaFoldDB" id="A0A7D5LE67"/>
<comment type="catalytic activity">
    <reaction evidence="12">
        <text>Ni(2+)(out) + ATP + H2O = Ni(2+)(in) + ADP + phosphate + H(+)</text>
        <dbReference type="Rhea" id="RHEA:15557"/>
        <dbReference type="ChEBI" id="CHEBI:15377"/>
        <dbReference type="ChEBI" id="CHEBI:15378"/>
        <dbReference type="ChEBI" id="CHEBI:30616"/>
        <dbReference type="ChEBI" id="CHEBI:43474"/>
        <dbReference type="ChEBI" id="CHEBI:49786"/>
        <dbReference type="ChEBI" id="CHEBI:456216"/>
        <dbReference type="EC" id="7.2.2.11"/>
    </reaction>
    <physiologicalReaction direction="left-to-right" evidence="12">
        <dbReference type="Rhea" id="RHEA:15558"/>
    </physiologicalReaction>
</comment>
<keyword evidence="6" id="KW-1278">Translocase</keyword>
<dbReference type="PANTHER" id="PTHR43297">
    <property type="entry name" value="OLIGOPEPTIDE TRANSPORT ATP-BINDING PROTEIN APPD"/>
    <property type="match status" value="1"/>
</dbReference>
<evidence type="ECO:0000256" key="11">
    <source>
        <dbReference type="ARBA" id="ARBA00044143"/>
    </source>
</evidence>
<dbReference type="GO" id="GO:0015413">
    <property type="term" value="F:ABC-type nickel transporter activity"/>
    <property type="evidence" value="ECO:0007669"/>
    <property type="project" value="UniProtKB-EC"/>
</dbReference>
<dbReference type="PANTHER" id="PTHR43297:SF13">
    <property type="entry name" value="NICKEL ABC TRANSPORTER, ATP-BINDING PROTEIN"/>
    <property type="match status" value="1"/>
</dbReference>
<dbReference type="Pfam" id="PF00005">
    <property type="entry name" value="ABC_tran"/>
    <property type="match status" value="1"/>
</dbReference>
<dbReference type="OrthoDB" id="18209at2157"/>
<dbReference type="GO" id="GO:0005886">
    <property type="term" value="C:plasma membrane"/>
    <property type="evidence" value="ECO:0007669"/>
    <property type="project" value="UniProtKB-SubCell"/>
</dbReference>
<dbReference type="Pfam" id="PF08352">
    <property type="entry name" value="oligo_HPY"/>
    <property type="match status" value="1"/>
</dbReference>
<keyword evidence="7" id="KW-0406">Ion transport</keyword>
<dbReference type="SMART" id="SM00382">
    <property type="entry name" value="AAA"/>
    <property type="match status" value="1"/>
</dbReference>
<proteinExistence type="predicted"/>
<dbReference type="CDD" id="cd03257">
    <property type="entry name" value="ABC_NikE_OppD_transporters"/>
    <property type="match status" value="1"/>
</dbReference>
<keyword evidence="5 15" id="KW-0067">ATP-binding</keyword>
<keyword evidence="3" id="KW-1003">Cell membrane</keyword>
<dbReference type="GO" id="GO:0016887">
    <property type="term" value="F:ATP hydrolysis activity"/>
    <property type="evidence" value="ECO:0007669"/>
    <property type="project" value="InterPro"/>
</dbReference>
<dbReference type="InterPro" id="IPR027417">
    <property type="entry name" value="P-loop_NTPase"/>
</dbReference>
<evidence type="ECO:0000256" key="9">
    <source>
        <dbReference type="ARBA" id="ARBA00038669"/>
    </source>
</evidence>
<keyword evidence="2" id="KW-0813">Transport</keyword>
<dbReference type="EC" id="7.2.2.11" evidence="10"/>
<evidence type="ECO:0000256" key="13">
    <source>
        <dbReference type="SAM" id="MobiDB-lite"/>
    </source>
</evidence>
<comment type="subcellular location">
    <subcellularLocation>
        <location evidence="1">Cell membrane</location>
        <topology evidence="1">Peripheral membrane protein</topology>
    </subcellularLocation>
</comment>
<keyword evidence="15" id="KW-0614">Plasmid</keyword>
<dbReference type="InterPro" id="IPR050388">
    <property type="entry name" value="ABC_Ni/Peptide_Import"/>
</dbReference>
<keyword evidence="8" id="KW-0472">Membrane</keyword>
<evidence type="ECO:0000259" key="14">
    <source>
        <dbReference type="PROSITE" id="PS50893"/>
    </source>
</evidence>
<geneLocation type="plasmid" evidence="15 16">
    <name>unnamed1</name>
</geneLocation>
<dbReference type="InterPro" id="IPR003593">
    <property type="entry name" value="AAA+_ATPase"/>
</dbReference>
<gene>
    <name evidence="15" type="ORF">HUG12_21020</name>
</gene>
<protein>
    <recommendedName>
        <fullName evidence="11">Nickel import system ATP-binding protein NikD</fullName>
        <ecNumber evidence="10">7.2.2.11</ecNumber>
    </recommendedName>
</protein>
<dbReference type="GeneID" id="56039997"/>
<evidence type="ECO:0000256" key="6">
    <source>
        <dbReference type="ARBA" id="ARBA00022967"/>
    </source>
</evidence>
<dbReference type="GO" id="GO:0005524">
    <property type="term" value="F:ATP binding"/>
    <property type="evidence" value="ECO:0007669"/>
    <property type="project" value="UniProtKB-KW"/>
</dbReference>
<organism evidence="15 16">
    <name type="scientific">Halorarum salinum</name>
    <dbReference type="NCBI Taxonomy" id="2743089"/>
    <lineage>
        <taxon>Archaea</taxon>
        <taxon>Methanobacteriati</taxon>
        <taxon>Methanobacteriota</taxon>
        <taxon>Stenosarchaea group</taxon>
        <taxon>Halobacteria</taxon>
        <taxon>Halobacteriales</taxon>
        <taxon>Haloferacaceae</taxon>
        <taxon>Halorarum</taxon>
    </lineage>
</organism>
<evidence type="ECO:0000256" key="4">
    <source>
        <dbReference type="ARBA" id="ARBA00022741"/>
    </source>
</evidence>
<dbReference type="NCBIfam" id="TIGR01727">
    <property type="entry name" value="oligo_HPY"/>
    <property type="match status" value="1"/>
</dbReference>
<evidence type="ECO:0000313" key="16">
    <source>
        <dbReference type="Proteomes" id="UP000509626"/>
    </source>
</evidence>
<keyword evidence="16" id="KW-1185">Reference proteome</keyword>
<dbReference type="InterPro" id="IPR017871">
    <property type="entry name" value="ABC_transporter-like_CS"/>
</dbReference>
<keyword evidence="4" id="KW-0547">Nucleotide-binding</keyword>
<evidence type="ECO:0000313" key="15">
    <source>
        <dbReference type="EMBL" id="QLG64267.1"/>
    </source>
</evidence>
<dbReference type="Gene3D" id="3.40.50.300">
    <property type="entry name" value="P-loop containing nucleotide triphosphate hydrolases"/>
    <property type="match status" value="1"/>
</dbReference>